<evidence type="ECO:0000259" key="8">
    <source>
        <dbReference type="PROSITE" id="PS50109"/>
    </source>
</evidence>
<dbReference type="InterPro" id="IPR003661">
    <property type="entry name" value="HisK_dim/P_dom"/>
</dbReference>
<evidence type="ECO:0000256" key="3">
    <source>
        <dbReference type="ARBA" id="ARBA00022553"/>
    </source>
</evidence>
<dbReference type="Pfam" id="PF13492">
    <property type="entry name" value="GAF_3"/>
    <property type="match status" value="1"/>
</dbReference>
<keyword evidence="3" id="KW-0597">Phosphoprotein</keyword>
<keyword evidence="4" id="KW-0808">Transferase</keyword>
<feature type="coiled-coil region" evidence="7">
    <location>
        <begin position="322"/>
        <end position="349"/>
    </location>
</feature>
<evidence type="ECO:0000256" key="1">
    <source>
        <dbReference type="ARBA" id="ARBA00000085"/>
    </source>
</evidence>
<dbReference type="SUPFAM" id="SSF47384">
    <property type="entry name" value="Homodimeric domain of signal transducing histidine kinase"/>
    <property type="match status" value="1"/>
</dbReference>
<dbReference type="FunFam" id="1.10.287.130:FF:000001">
    <property type="entry name" value="Two-component sensor histidine kinase"/>
    <property type="match status" value="1"/>
</dbReference>
<dbReference type="AlphaFoldDB" id="A0A2A2TA57"/>
<evidence type="ECO:0000313" key="10">
    <source>
        <dbReference type="Proteomes" id="UP000218238"/>
    </source>
</evidence>
<dbReference type="Gene3D" id="1.10.287.130">
    <property type="match status" value="1"/>
</dbReference>
<dbReference type="SMART" id="SM00065">
    <property type="entry name" value="GAF"/>
    <property type="match status" value="1"/>
</dbReference>
<evidence type="ECO:0000256" key="4">
    <source>
        <dbReference type="ARBA" id="ARBA00022679"/>
    </source>
</evidence>
<feature type="non-terminal residue" evidence="9">
    <location>
        <position position="454"/>
    </location>
</feature>
<dbReference type="RefSeq" id="WP_095724974.1">
    <property type="nucleotide sequence ID" value="NZ_NTFS01000631.1"/>
</dbReference>
<dbReference type="Gene3D" id="3.30.450.40">
    <property type="match status" value="1"/>
</dbReference>
<proteinExistence type="predicted"/>
<dbReference type="EMBL" id="NTFS01000631">
    <property type="protein sequence ID" value="PAX45951.1"/>
    <property type="molecule type" value="Genomic_DNA"/>
</dbReference>
<keyword evidence="7" id="KW-0175">Coiled coil</keyword>
<gene>
    <name evidence="9" type="ORF">CK510_29320</name>
</gene>
<reference evidence="9 10" key="1">
    <citation type="submission" date="2017-08" db="EMBL/GenBank/DDBJ databases">
        <title>Draft genome sequence of filamentous cyanobacterium Calothrix elsteri CCALA 953.</title>
        <authorList>
            <person name="Gagunashvili A.N."/>
            <person name="Elster J."/>
            <person name="Andresson O.S."/>
        </authorList>
    </citation>
    <scope>NUCLEOTIDE SEQUENCE [LARGE SCALE GENOMIC DNA]</scope>
    <source>
        <strain evidence="9 10">CCALA 953</strain>
    </source>
</reference>
<evidence type="ECO:0000313" key="9">
    <source>
        <dbReference type="EMBL" id="PAX45951.1"/>
    </source>
</evidence>
<dbReference type="SMART" id="SM00388">
    <property type="entry name" value="HisKA"/>
    <property type="match status" value="1"/>
</dbReference>
<dbReference type="GO" id="GO:0000155">
    <property type="term" value="F:phosphorelay sensor kinase activity"/>
    <property type="evidence" value="ECO:0007669"/>
    <property type="project" value="InterPro"/>
</dbReference>
<dbReference type="InterPro" id="IPR003018">
    <property type="entry name" value="GAF"/>
</dbReference>
<evidence type="ECO:0000256" key="6">
    <source>
        <dbReference type="ARBA" id="ARBA00023012"/>
    </source>
</evidence>
<keyword evidence="6" id="KW-0902">Two-component regulatory system</keyword>
<keyword evidence="10" id="KW-1185">Reference proteome</keyword>
<dbReference type="Proteomes" id="UP000218238">
    <property type="component" value="Unassembled WGS sequence"/>
</dbReference>
<comment type="catalytic activity">
    <reaction evidence="1">
        <text>ATP + protein L-histidine = ADP + protein N-phospho-L-histidine.</text>
        <dbReference type="EC" id="2.7.13.3"/>
    </reaction>
</comment>
<evidence type="ECO:0000256" key="5">
    <source>
        <dbReference type="ARBA" id="ARBA00022777"/>
    </source>
</evidence>
<evidence type="ECO:0000256" key="2">
    <source>
        <dbReference type="ARBA" id="ARBA00012438"/>
    </source>
</evidence>
<keyword evidence="5 9" id="KW-0418">Kinase</keyword>
<protein>
    <recommendedName>
        <fullName evidence="2">histidine kinase</fullName>
        <ecNumber evidence="2">2.7.13.3</ecNumber>
    </recommendedName>
</protein>
<accession>A0A2A2TA57</accession>
<dbReference type="EC" id="2.7.13.3" evidence="2"/>
<dbReference type="InterPro" id="IPR029016">
    <property type="entry name" value="GAF-like_dom_sf"/>
</dbReference>
<dbReference type="InterPro" id="IPR050736">
    <property type="entry name" value="Sensor_HK_Regulatory"/>
</dbReference>
<organism evidence="9 10">
    <name type="scientific">Brunnivagina elsteri CCALA 953</name>
    <dbReference type="NCBI Taxonomy" id="987040"/>
    <lineage>
        <taxon>Bacteria</taxon>
        <taxon>Bacillati</taxon>
        <taxon>Cyanobacteriota</taxon>
        <taxon>Cyanophyceae</taxon>
        <taxon>Nostocales</taxon>
        <taxon>Calotrichaceae</taxon>
        <taxon>Brunnivagina</taxon>
    </lineage>
</organism>
<dbReference type="PROSITE" id="PS50109">
    <property type="entry name" value="HIS_KIN"/>
    <property type="match status" value="1"/>
</dbReference>
<name>A0A2A2TA57_9CYAN</name>
<dbReference type="Pfam" id="PF00512">
    <property type="entry name" value="HisKA"/>
    <property type="match status" value="1"/>
</dbReference>
<evidence type="ECO:0000256" key="7">
    <source>
        <dbReference type="SAM" id="Coils"/>
    </source>
</evidence>
<dbReference type="OrthoDB" id="445851at2"/>
<comment type="caution">
    <text evidence="9">The sequence shown here is derived from an EMBL/GenBank/DDBJ whole genome shotgun (WGS) entry which is preliminary data.</text>
</comment>
<dbReference type="InterPro" id="IPR036097">
    <property type="entry name" value="HisK_dim/P_sf"/>
</dbReference>
<dbReference type="InterPro" id="IPR005467">
    <property type="entry name" value="His_kinase_dom"/>
</dbReference>
<sequence length="454" mass="51222">MSITANSQLSKVLSKNLESNASNTDGSWESLGAELVYTQDRAGQYLSFNLHVSNDSGSNYEIKTEDIVADLNGNESLVAVDEDAYLQRLDRILTTLVPERCQCWFRYRQHLYELELAISPIMRTLGNPATTVLVMGRLLQSIPGESYPNPLPHQGKMSLTMPTQMELTLRSQQHRKLVEKFTRNIRRTLDLEVIWQQTVDSLGGLLRFERCVIFPYHPGYSTLEAIAEYRQSHVSSMLGLEIDITLEPGFVEALQKLKPIIIETPQHPYLQKKRILVAATSYKDQPNSIIVVEICNECYPLTGEEIELAKEVADQVGTAIAHATLYKELVAARQQAEEATRRKSEFLANVSHEIRTPLNGIIGFLKLILDGMADTSEEQDEYLNEAHKLSLHLFDIIQDLLDFAKIEADKADLEMGSVSLNELFADVGNSMRLQAEHRNLSFQLQTPDTSDEIV</sequence>
<dbReference type="PANTHER" id="PTHR43711">
    <property type="entry name" value="TWO-COMPONENT HISTIDINE KINASE"/>
    <property type="match status" value="1"/>
</dbReference>
<dbReference type="PANTHER" id="PTHR43711:SF1">
    <property type="entry name" value="HISTIDINE KINASE 1"/>
    <property type="match status" value="1"/>
</dbReference>
<feature type="domain" description="Histidine kinase" evidence="8">
    <location>
        <begin position="349"/>
        <end position="454"/>
    </location>
</feature>
<dbReference type="SUPFAM" id="SSF55781">
    <property type="entry name" value="GAF domain-like"/>
    <property type="match status" value="1"/>
</dbReference>
<dbReference type="CDD" id="cd00082">
    <property type="entry name" value="HisKA"/>
    <property type="match status" value="1"/>
</dbReference>